<dbReference type="FunFam" id="1.10.3210.10:FF:000018">
    <property type="entry name" value="Two-component system response regulator"/>
    <property type="match status" value="1"/>
</dbReference>
<dbReference type="RefSeq" id="WP_101193012.1">
    <property type="nucleotide sequence ID" value="NZ_PIYS01000006.1"/>
</dbReference>
<dbReference type="PANTHER" id="PTHR45228">
    <property type="entry name" value="CYCLIC DI-GMP PHOSPHODIESTERASE TM_0186-RELATED"/>
    <property type="match status" value="1"/>
</dbReference>
<dbReference type="InterPro" id="IPR021800">
    <property type="entry name" value="DUF3369"/>
</dbReference>
<evidence type="ECO:0000313" key="6">
    <source>
        <dbReference type="Proteomes" id="UP000242861"/>
    </source>
</evidence>
<dbReference type="InterPro" id="IPR003607">
    <property type="entry name" value="HD/PDEase_dom"/>
</dbReference>
<dbReference type="GO" id="GO:0009214">
    <property type="term" value="P:cyclic nucleotide catabolic process"/>
    <property type="evidence" value="ECO:0007669"/>
    <property type="project" value="UniProtKB-ARBA"/>
</dbReference>
<dbReference type="GO" id="GO:0004112">
    <property type="term" value="F:cyclic-nucleotide phosphodiesterase activity"/>
    <property type="evidence" value="ECO:0007669"/>
    <property type="project" value="UniProtKB-ARBA"/>
</dbReference>
<sequence length="514" mass="57862">MDFFADHTPGVSPPAPVPAIAPWCVLLVDDEPQVHEVTRLALRGFEFQQRGLELLSAYSAAEARAVFAQRDDIALALIDVVMETEHAGLDLVRYLRETCDNRLTRLVLRTGQAGQAPEDRVIRDYDIDDYKEKTELTTQKLRTLFYSMLRSYRDLGVIEAQRSGLSRVLQASAKVQNAATLKLFSSTVLEQLTSLLHLDRSALYCLVLPGEGHSDRETRTLAATGEFAEYQAGSSLEQLPAQVAARFRQVLAQRQAQHFDDAYVMYMADERGGANLLYVTHVEPLSELDRQLLEIYIHNVALTFENINLMEDLQETSKELVYTLADAVEARSKETGAHVQRVSLVSERLAQLYGLADREVQLIKHAAPLHDVGKVAIPDHILHKPGKLDEQEWALMQRHVEFGVAILQRSRRELMKVGALIAGNHHERWDGQGYPQGLAGEAIPIAGRIVALADVFDALGSRRSYKEPWPAEQIRQLLSEQRGQQFEPRLVDLLLEHFDEFLAIREQHPDDAQG</sequence>
<dbReference type="AlphaFoldDB" id="A0A2I0CRQ1"/>
<dbReference type="Gene3D" id="3.40.50.2300">
    <property type="match status" value="1"/>
</dbReference>
<comment type="caution">
    <text evidence="5">The sequence shown here is derived from an EMBL/GenBank/DDBJ whole genome shotgun (WGS) entry which is preliminary data.</text>
</comment>
<dbReference type="PROSITE" id="PS50110">
    <property type="entry name" value="RESPONSE_REGULATORY"/>
    <property type="match status" value="1"/>
</dbReference>
<dbReference type="Pfam" id="PF13487">
    <property type="entry name" value="HD_5"/>
    <property type="match status" value="1"/>
</dbReference>
<feature type="domain" description="HD-GYP" evidence="4">
    <location>
        <begin position="313"/>
        <end position="510"/>
    </location>
</feature>
<keyword evidence="1" id="KW-0378">Hydrolase</keyword>
<gene>
    <name evidence="5" type="ORF">CW360_05455</name>
</gene>
<name>A0A2I0CRQ1_9PSED</name>
<dbReference type="PANTHER" id="PTHR45228:SF9">
    <property type="entry name" value="3'3'-CGAMP-SPECIFIC PHOSPHODIESTERASE 2"/>
    <property type="match status" value="1"/>
</dbReference>
<dbReference type="InterPro" id="IPR037522">
    <property type="entry name" value="HD_GYP_dom"/>
</dbReference>
<feature type="domain" description="Response regulatory" evidence="3">
    <location>
        <begin position="24"/>
        <end position="148"/>
    </location>
</feature>
<reference evidence="6" key="1">
    <citation type="submission" date="2017-12" db="EMBL/GenBank/DDBJ databases">
        <authorList>
            <person name="Yu X.-Y."/>
        </authorList>
    </citation>
    <scope>NUCLEOTIDE SEQUENCE [LARGE SCALE GENOMIC DNA]</scope>
    <source>
        <strain evidence="6">ZYSR67-Z</strain>
    </source>
</reference>
<dbReference type="Gene3D" id="1.10.3210.10">
    <property type="entry name" value="Hypothetical protein af1432"/>
    <property type="match status" value="1"/>
</dbReference>
<evidence type="ECO:0000259" key="3">
    <source>
        <dbReference type="PROSITE" id="PS50110"/>
    </source>
</evidence>
<accession>A0A2I0CRQ1</accession>
<dbReference type="InterPro" id="IPR011006">
    <property type="entry name" value="CheY-like_superfamily"/>
</dbReference>
<dbReference type="SUPFAM" id="SSF109604">
    <property type="entry name" value="HD-domain/PDEase-like"/>
    <property type="match status" value="1"/>
</dbReference>
<dbReference type="SMART" id="SM00471">
    <property type="entry name" value="HDc"/>
    <property type="match status" value="1"/>
</dbReference>
<dbReference type="InterPro" id="IPR052020">
    <property type="entry name" value="Cyclic_di-GMP/3'3'-cGAMP_PDE"/>
</dbReference>
<dbReference type="Pfam" id="PF11849">
    <property type="entry name" value="DUF3369"/>
    <property type="match status" value="1"/>
</dbReference>
<dbReference type="GO" id="GO:0000160">
    <property type="term" value="P:phosphorelay signal transduction system"/>
    <property type="evidence" value="ECO:0007669"/>
    <property type="project" value="InterPro"/>
</dbReference>
<evidence type="ECO:0000313" key="5">
    <source>
        <dbReference type="EMBL" id="PKF71846.1"/>
    </source>
</evidence>
<protein>
    <submittedName>
        <fullName evidence="5">Phosphodiesterase</fullName>
    </submittedName>
</protein>
<feature type="modified residue" description="4-aspartylphosphate" evidence="2">
    <location>
        <position position="79"/>
    </location>
</feature>
<evidence type="ECO:0000256" key="2">
    <source>
        <dbReference type="PROSITE-ProRule" id="PRU00169"/>
    </source>
</evidence>
<dbReference type="Proteomes" id="UP000242861">
    <property type="component" value="Unassembled WGS sequence"/>
</dbReference>
<organism evidence="5 6">
    <name type="scientific">Pseudomonas fluvialis</name>
    <dbReference type="NCBI Taxonomy" id="1793966"/>
    <lineage>
        <taxon>Bacteria</taxon>
        <taxon>Pseudomonadati</taxon>
        <taxon>Pseudomonadota</taxon>
        <taxon>Gammaproteobacteria</taxon>
        <taxon>Pseudomonadales</taxon>
        <taxon>Pseudomonadaceae</taxon>
        <taxon>Pseudomonas</taxon>
    </lineage>
</organism>
<dbReference type="SUPFAM" id="SSF55781">
    <property type="entry name" value="GAF domain-like"/>
    <property type="match status" value="1"/>
</dbReference>
<dbReference type="SUPFAM" id="SSF52172">
    <property type="entry name" value="CheY-like"/>
    <property type="match status" value="1"/>
</dbReference>
<dbReference type="EMBL" id="PIYS01000006">
    <property type="protein sequence ID" value="PKF71846.1"/>
    <property type="molecule type" value="Genomic_DNA"/>
</dbReference>
<keyword evidence="2" id="KW-0597">Phosphoprotein</keyword>
<evidence type="ECO:0000259" key="4">
    <source>
        <dbReference type="PROSITE" id="PS51832"/>
    </source>
</evidence>
<dbReference type="InterPro" id="IPR001789">
    <property type="entry name" value="Sig_transdc_resp-reg_receiver"/>
</dbReference>
<evidence type="ECO:0000256" key="1">
    <source>
        <dbReference type="ARBA" id="ARBA00022801"/>
    </source>
</evidence>
<proteinExistence type="predicted"/>
<dbReference type="PROSITE" id="PS51832">
    <property type="entry name" value="HD_GYP"/>
    <property type="match status" value="1"/>
</dbReference>
<dbReference type="CDD" id="cd00077">
    <property type="entry name" value="HDc"/>
    <property type="match status" value="1"/>
</dbReference>